<feature type="compositionally biased region" description="Gly residues" evidence="1">
    <location>
        <begin position="183"/>
        <end position="196"/>
    </location>
</feature>
<gene>
    <name evidence="2" type="ORF">BAA01_11660</name>
</gene>
<feature type="region of interest" description="Disordered" evidence="1">
    <location>
        <begin position="178"/>
        <end position="211"/>
    </location>
</feature>
<evidence type="ECO:0008006" key="4">
    <source>
        <dbReference type="Google" id="ProtNLM"/>
    </source>
</evidence>
<comment type="caution">
    <text evidence="2">The sequence shown here is derived from an EMBL/GenBank/DDBJ whole genome shotgun (WGS) entry which is preliminary data.</text>
</comment>
<evidence type="ECO:0000256" key="1">
    <source>
        <dbReference type="SAM" id="MobiDB-lite"/>
    </source>
</evidence>
<proteinExistence type="predicted"/>
<dbReference type="EMBL" id="LZRT01000087">
    <property type="protein sequence ID" value="OUM86656.1"/>
    <property type="molecule type" value="Genomic_DNA"/>
</dbReference>
<dbReference type="Proteomes" id="UP000196475">
    <property type="component" value="Unassembled WGS sequence"/>
</dbReference>
<dbReference type="Pfam" id="PF14265">
    <property type="entry name" value="DUF4355"/>
    <property type="match status" value="1"/>
</dbReference>
<organism evidence="2 3">
    <name type="scientific">Bacillus thermozeamaize</name>
    <dbReference type="NCBI Taxonomy" id="230954"/>
    <lineage>
        <taxon>Bacteria</taxon>
        <taxon>Bacillati</taxon>
        <taxon>Bacillota</taxon>
        <taxon>Bacilli</taxon>
        <taxon>Bacillales</taxon>
        <taxon>Bacillaceae</taxon>
        <taxon>Bacillus</taxon>
    </lineage>
</organism>
<feature type="region of interest" description="Disordered" evidence="1">
    <location>
        <begin position="98"/>
        <end position="120"/>
    </location>
</feature>
<dbReference type="InterPro" id="IPR025580">
    <property type="entry name" value="Gp46"/>
</dbReference>
<feature type="region of interest" description="Disordered" evidence="1">
    <location>
        <begin position="26"/>
        <end position="53"/>
    </location>
</feature>
<dbReference type="AlphaFoldDB" id="A0A1Y3PKJ0"/>
<name>A0A1Y3PKJ0_9BACI</name>
<accession>A0A1Y3PKJ0</accession>
<sequence>MMNQFENARTRLLPLNLQLFAEGDSSAGGEAAVDAGGGSAGSQETTDKGKGEKITFTPEQQEYINKLIGQTIAKERSRWEKEFQTKLDEAKTEAEKLAKMTAEQKAEYERQKREEELAKREREITRRELRATALETLAEKGLPKQLAEILDYTDAESTNKSIEAVEKVFREAVEQAVNERLKGGGAPKGGTGGGGNKLPDEDRIKQIFAQR</sequence>
<protein>
    <recommendedName>
        <fullName evidence="4">DUF4355 domain-containing protein</fullName>
    </recommendedName>
</protein>
<evidence type="ECO:0000313" key="3">
    <source>
        <dbReference type="Proteomes" id="UP000196475"/>
    </source>
</evidence>
<evidence type="ECO:0000313" key="2">
    <source>
        <dbReference type="EMBL" id="OUM86656.1"/>
    </source>
</evidence>
<reference evidence="3" key="1">
    <citation type="submission" date="2016-06" db="EMBL/GenBank/DDBJ databases">
        <authorList>
            <person name="Nascimento L."/>
            <person name="Pereira R.V."/>
            <person name="Martins L.F."/>
            <person name="Quaggio R.B."/>
            <person name="Silva A.M."/>
            <person name="Setubal J.C."/>
        </authorList>
    </citation>
    <scope>NUCLEOTIDE SEQUENCE [LARGE SCALE GENOMIC DNA]</scope>
</reference>